<keyword evidence="2" id="KW-1185">Reference proteome</keyword>
<dbReference type="AlphaFoldDB" id="A0A835K990"/>
<organism evidence="1 2">
    <name type="scientific">Digitaria exilis</name>
    <dbReference type="NCBI Taxonomy" id="1010633"/>
    <lineage>
        <taxon>Eukaryota</taxon>
        <taxon>Viridiplantae</taxon>
        <taxon>Streptophyta</taxon>
        <taxon>Embryophyta</taxon>
        <taxon>Tracheophyta</taxon>
        <taxon>Spermatophyta</taxon>
        <taxon>Magnoliopsida</taxon>
        <taxon>Liliopsida</taxon>
        <taxon>Poales</taxon>
        <taxon>Poaceae</taxon>
        <taxon>PACMAD clade</taxon>
        <taxon>Panicoideae</taxon>
        <taxon>Panicodae</taxon>
        <taxon>Paniceae</taxon>
        <taxon>Anthephorinae</taxon>
        <taxon>Digitaria</taxon>
    </lineage>
</organism>
<protein>
    <submittedName>
        <fullName evidence="1">Uncharacterized protein</fullName>
    </submittedName>
</protein>
<comment type="caution">
    <text evidence="1">The sequence shown here is derived from an EMBL/GenBank/DDBJ whole genome shotgun (WGS) entry which is preliminary data.</text>
</comment>
<dbReference type="OrthoDB" id="692059at2759"/>
<gene>
    <name evidence="1" type="ORF">HU200_021691</name>
</gene>
<reference evidence="1" key="1">
    <citation type="submission" date="2020-07" db="EMBL/GenBank/DDBJ databases">
        <title>Genome sequence and genetic diversity analysis of an under-domesticated orphan crop, white fonio (Digitaria exilis).</title>
        <authorList>
            <person name="Bennetzen J.L."/>
            <person name="Chen S."/>
            <person name="Ma X."/>
            <person name="Wang X."/>
            <person name="Yssel A.E.J."/>
            <person name="Chaluvadi S.R."/>
            <person name="Johnson M."/>
            <person name="Gangashetty P."/>
            <person name="Hamidou F."/>
            <person name="Sanogo M.D."/>
            <person name="Zwaenepoel A."/>
            <person name="Wallace J."/>
            <person name="Van De Peer Y."/>
            <person name="Van Deynze A."/>
        </authorList>
    </citation>
    <scope>NUCLEOTIDE SEQUENCE</scope>
    <source>
        <tissue evidence="1">Leaves</tissue>
    </source>
</reference>
<dbReference type="Proteomes" id="UP000636709">
    <property type="component" value="Unassembled WGS sequence"/>
</dbReference>
<evidence type="ECO:0000313" key="1">
    <source>
        <dbReference type="EMBL" id="KAF8723725.1"/>
    </source>
</evidence>
<proteinExistence type="predicted"/>
<dbReference type="EMBL" id="JACEFO010001666">
    <property type="protein sequence ID" value="KAF8723725.1"/>
    <property type="molecule type" value="Genomic_DNA"/>
</dbReference>
<sequence length="126" mass="13229">MAFLAVGEARAVTTTLCCSNMTGFQECVHDCFAYFPREQAEKICDPGCKEAYQCRTVSGDKCPTGAAEGNASVEKCLSGCRSSVCNKMVTGVGSERAAAVKHALGRCNNACYNFCTKDLSAGTATA</sequence>
<accession>A0A835K990</accession>
<evidence type="ECO:0000313" key="2">
    <source>
        <dbReference type="Proteomes" id="UP000636709"/>
    </source>
</evidence>
<name>A0A835K990_9POAL</name>